<evidence type="ECO:0000313" key="15">
    <source>
        <dbReference type="Proteomes" id="UP000779508"/>
    </source>
</evidence>
<evidence type="ECO:0000256" key="6">
    <source>
        <dbReference type="ARBA" id="ARBA00022982"/>
    </source>
</evidence>
<dbReference type="InterPro" id="IPR017896">
    <property type="entry name" value="4Fe4S_Fe-S-bd"/>
</dbReference>
<comment type="subcellular location">
    <subcellularLocation>
        <location evidence="10">Cell membrane</location>
    </subcellularLocation>
</comment>
<protein>
    <recommendedName>
        <fullName evidence="10">Ion-translocating oxidoreductase complex subunit B</fullName>
        <ecNumber evidence="10">7.-.-.-</ecNumber>
    </recommendedName>
    <alternativeName>
        <fullName evidence="10">Rnf electron transport complex subunit B</fullName>
    </alternativeName>
</protein>
<keyword evidence="11" id="KW-1133">Transmembrane helix</keyword>
<comment type="similarity">
    <text evidence="10">Belongs to the 4Fe4S bacterial-type ferredoxin family. RnfB subfamily.</text>
</comment>
<feature type="binding site" evidence="10">
    <location>
        <position position="54"/>
    </location>
    <ligand>
        <name>[4Fe-4S] cluster</name>
        <dbReference type="ChEBI" id="CHEBI:49883"/>
        <label>1</label>
    </ligand>
</feature>
<evidence type="ECO:0000256" key="3">
    <source>
        <dbReference type="ARBA" id="ARBA00022723"/>
    </source>
</evidence>
<feature type="domain" description="4Fe-4S" evidence="13">
    <location>
        <begin position="34"/>
        <end position="93"/>
    </location>
</feature>
<feature type="domain" description="4Fe-4S ferredoxin-type" evidence="12">
    <location>
        <begin position="134"/>
        <end position="163"/>
    </location>
</feature>
<keyword evidence="7 10" id="KW-0408">Iron</keyword>
<comment type="subunit">
    <text evidence="10">The complex is composed of six subunits: RnfA, RnfB, RnfC, RnfD, RnfE and RnfG.</text>
</comment>
<keyword evidence="11" id="KW-0812">Transmembrane</keyword>
<keyword evidence="2 10" id="KW-0004">4Fe-4S</keyword>
<evidence type="ECO:0000256" key="4">
    <source>
        <dbReference type="ARBA" id="ARBA00022737"/>
    </source>
</evidence>
<feature type="binding site" evidence="10">
    <location>
        <position position="173"/>
    </location>
    <ligand>
        <name>[4Fe-4S] cluster</name>
        <dbReference type="ChEBI" id="CHEBI:49883"/>
        <label>3</label>
    </ligand>
</feature>
<organism evidence="14 15">
    <name type="scientific">Alkaliphilus flagellatus</name>
    <dbReference type="NCBI Taxonomy" id="2841507"/>
    <lineage>
        <taxon>Bacteria</taxon>
        <taxon>Bacillati</taxon>
        <taxon>Bacillota</taxon>
        <taxon>Clostridia</taxon>
        <taxon>Peptostreptococcales</taxon>
        <taxon>Natronincolaceae</taxon>
        <taxon>Alkaliphilus</taxon>
    </lineage>
</organism>
<evidence type="ECO:0000256" key="11">
    <source>
        <dbReference type="SAM" id="Phobius"/>
    </source>
</evidence>
<keyword evidence="1 10" id="KW-0813">Transport</keyword>
<dbReference type="Proteomes" id="UP000779508">
    <property type="component" value="Unassembled WGS sequence"/>
</dbReference>
<dbReference type="RefSeq" id="WP_216418641.1">
    <property type="nucleotide sequence ID" value="NZ_JAHLQK010000006.1"/>
</dbReference>
<comment type="cofactor">
    <cofactor evidence="10">
        <name>[4Fe-4S] cluster</name>
        <dbReference type="ChEBI" id="CHEBI:49883"/>
    </cofactor>
    <text evidence="10">Binds 3 [4Fe-4S] clusters.</text>
</comment>
<keyword evidence="6 10" id="KW-0249">Electron transport</keyword>
<proteinExistence type="inferred from homology"/>
<keyword evidence="9 10" id="KW-0472">Membrane</keyword>
<dbReference type="InterPro" id="IPR050395">
    <property type="entry name" value="4Fe4S_Ferredoxin_RnfB"/>
</dbReference>
<dbReference type="Pfam" id="PF12838">
    <property type="entry name" value="Fer4_7"/>
    <property type="match status" value="2"/>
</dbReference>
<keyword evidence="4 10" id="KW-0677">Repeat</keyword>
<dbReference type="InterPro" id="IPR017900">
    <property type="entry name" value="4Fe4S_Fe_S_CS"/>
</dbReference>
<feature type="binding site" evidence="10">
    <location>
        <position position="59"/>
    </location>
    <ligand>
        <name>[4Fe-4S] cluster</name>
        <dbReference type="ChEBI" id="CHEBI:49883"/>
        <label>1</label>
    </ligand>
</feature>
<feature type="binding site" evidence="10">
    <location>
        <position position="76"/>
    </location>
    <ligand>
        <name>[4Fe-4S] cluster</name>
        <dbReference type="ChEBI" id="CHEBI:49883"/>
        <label>1</label>
    </ligand>
</feature>
<evidence type="ECO:0000259" key="12">
    <source>
        <dbReference type="PROSITE" id="PS51379"/>
    </source>
</evidence>
<accession>A0ABS6G6C6</accession>
<evidence type="ECO:0000259" key="13">
    <source>
        <dbReference type="PROSITE" id="PS51656"/>
    </source>
</evidence>
<feature type="domain" description="4Fe-4S ferredoxin-type" evidence="12">
    <location>
        <begin position="238"/>
        <end position="267"/>
    </location>
</feature>
<dbReference type="PROSITE" id="PS51656">
    <property type="entry name" value="4FE4S"/>
    <property type="match status" value="1"/>
</dbReference>
<feature type="region of interest" description="Hydrophobic" evidence="10">
    <location>
        <begin position="1"/>
        <end position="28"/>
    </location>
</feature>
<feature type="domain" description="4Fe-4S ferredoxin-type" evidence="12">
    <location>
        <begin position="207"/>
        <end position="237"/>
    </location>
</feature>
<dbReference type="Pfam" id="PF04060">
    <property type="entry name" value="FeS"/>
    <property type="match status" value="1"/>
</dbReference>
<feature type="binding site" evidence="10">
    <location>
        <position position="143"/>
    </location>
    <ligand>
        <name>[4Fe-4S] cluster</name>
        <dbReference type="ChEBI" id="CHEBI:49883"/>
        <label>2</label>
    </ligand>
</feature>
<dbReference type="EMBL" id="JAHLQK010000006">
    <property type="protein sequence ID" value="MBU5677696.1"/>
    <property type="molecule type" value="Genomic_DNA"/>
</dbReference>
<feature type="binding site" evidence="10">
    <location>
        <position position="51"/>
    </location>
    <ligand>
        <name>[4Fe-4S] cluster</name>
        <dbReference type="ChEBI" id="CHEBI:49883"/>
        <label>1</label>
    </ligand>
</feature>
<evidence type="ECO:0000256" key="9">
    <source>
        <dbReference type="ARBA" id="ARBA00023136"/>
    </source>
</evidence>
<comment type="caution">
    <text evidence="10">Lacks conserved residue(s) required for the propagation of feature annotation.</text>
</comment>
<dbReference type="PANTHER" id="PTHR43560:SF1">
    <property type="entry name" value="ION-TRANSLOCATING OXIDOREDUCTASE COMPLEX SUBUNIT B"/>
    <property type="match status" value="1"/>
</dbReference>
<dbReference type="PANTHER" id="PTHR43560">
    <property type="entry name" value="ION-TRANSLOCATING OXIDOREDUCTASE COMPLEX SUBUNIT B"/>
    <property type="match status" value="1"/>
</dbReference>
<feature type="binding site" evidence="10">
    <location>
        <position position="149"/>
    </location>
    <ligand>
        <name>[4Fe-4S] cluster</name>
        <dbReference type="ChEBI" id="CHEBI:49883"/>
        <label>2</label>
    </ligand>
</feature>
<dbReference type="PROSITE" id="PS51379">
    <property type="entry name" value="4FE4S_FER_2"/>
    <property type="match status" value="4"/>
</dbReference>
<sequence>MSLQTIIYPVVSLGGMGLLFGAGLAYASQKLAIPVDERTVAIRDVLPGANCGGCGFPGCDGLAKAIAAGEAPVNACPVGGADCAAKVAEIMGVKADAGNRKVAKVICNGDTTKCGEKFEYDGIQDCVAASMVQGGPKSCQYGCLGFGTCVKACAFDAIEIVDGRIAKINPEKCTACGKCLEVCPKSVIAWAPYEQSVVITCNNKEPGKVVRQKCSVGCIGCQICVKNCPTQAIEFKDNLASINYDKCTNCFVCVEKCPTKAIEGDLERKQKFNL</sequence>
<keyword evidence="3 10" id="KW-0479">Metal-binding</keyword>
<feature type="binding site" evidence="10">
    <location>
        <position position="179"/>
    </location>
    <ligand>
        <name>[4Fe-4S] cluster</name>
        <dbReference type="ChEBI" id="CHEBI:49883"/>
        <label>3</label>
    </ligand>
</feature>
<dbReference type="PROSITE" id="PS00198">
    <property type="entry name" value="4FE4S_FER_1"/>
    <property type="match status" value="2"/>
</dbReference>
<dbReference type="EC" id="7.-.-.-" evidence="10"/>
<dbReference type="HAMAP" id="MF_00463">
    <property type="entry name" value="RsxB_RnfB"/>
    <property type="match status" value="1"/>
</dbReference>
<feature type="domain" description="4Fe-4S ferredoxin-type" evidence="12">
    <location>
        <begin position="164"/>
        <end position="193"/>
    </location>
</feature>
<feature type="binding site" evidence="10">
    <location>
        <position position="139"/>
    </location>
    <ligand>
        <name>[4Fe-4S] cluster</name>
        <dbReference type="ChEBI" id="CHEBI:49883"/>
        <label>2</label>
    </ligand>
</feature>
<keyword evidence="5 10" id="KW-1278">Translocase</keyword>
<evidence type="ECO:0000256" key="10">
    <source>
        <dbReference type="HAMAP-Rule" id="MF_00463"/>
    </source>
</evidence>
<evidence type="ECO:0000256" key="8">
    <source>
        <dbReference type="ARBA" id="ARBA00023014"/>
    </source>
</evidence>
<keyword evidence="15" id="KW-1185">Reference proteome</keyword>
<evidence type="ECO:0000313" key="14">
    <source>
        <dbReference type="EMBL" id="MBU5677696.1"/>
    </source>
</evidence>
<evidence type="ECO:0000256" key="7">
    <source>
        <dbReference type="ARBA" id="ARBA00023004"/>
    </source>
</evidence>
<evidence type="ECO:0000256" key="2">
    <source>
        <dbReference type="ARBA" id="ARBA00022485"/>
    </source>
</evidence>
<comment type="function">
    <text evidence="10">Part of a membrane-bound complex that couples electron transfer with translocation of ions across the membrane.</text>
</comment>
<evidence type="ECO:0000256" key="1">
    <source>
        <dbReference type="ARBA" id="ARBA00022448"/>
    </source>
</evidence>
<comment type="caution">
    <text evidence="14">The sequence shown here is derived from an EMBL/GenBank/DDBJ whole genome shotgun (WGS) entry which is preliminary data.</text>
</comment>
<reference evidence="14 15" key="1">
    <citation type="submission" date="2021-06" db="EMBL/GenBank/DDBJ databases">
        <authorList>
            <person name="Sun Q."/>
            <person name="Li D."/>
        </authorList>
    </citation>
    <scope>NUCLEOTIDE SEQUENCE [LARGE SCALE GENOMIC DNA]</scope>
    <source>
        <strain evidence="14 15">MSJ-5</strain>
    </source>
</reference>
<name>A0ABS6G6C6_9FIRM</name>
<dbReference type="CDD" id="cd10549">
    <property type="entry name" value="MtMvhB_like"/>
    <property type="match status" value="1"/>
</dbReference>
<keyword evidence="10" id="KW-1003">Cell membrane</keyword>
<keyword evidence="8 10" id="KW-0411">Iron-sulfur</keyword>
<dbReference type="InterPro" id="IPR007202">
    <property type="entry name" value="4Fe-4S_dom"/>
</dbReference>
<feature type="binding site" evidence="10">
    <location>
        <position position="176"/>
    </location>
    <ligand>
        <name>[4Fe-4S] cluster</name>
        <dbReference type="ChEBI" id="CHEBI:49883"/>
        <label>3</label>
    </ligand>
</feature>
<feature type="transmembrane region" description="Helical" evidence="11">
    <location>
        <begin position="6"/>
        <end position="27"/>
    </location>
</feature>
<dbReference type="NCBIfam" id="TIGR01944">
    <property type="entry name" value="rnfB"/>
    <property type="match status" value="1"/>
</dbReference>
<feature type="binding site" evidence="10">
    <location>
        <position position="183"/>
    </location>
    <ligand>
        <name>[4Fe-4S] cluster</name>
        <dbReference type="ChEBI" id="CHEBI:49883"/>
        <label>2</label>
    </ligand>
</feature>
<feature type="binding site" evidence="10">
    <location>
        <position position="153"/>
    </location>
    <ligand>
        <name>[4Fe-4S] cluster</name>
        <dbReference type="ChEBI" id="CHEBI:49883"/>
        <label>3</label>
    </ligand>
</feature>
<gene>
    <name evidence="10" type="primary">rnfB</name>
    <name evidence="14" type="ORF">KQI88_14845</name>
</gene>
<dbReference type="InterPro" id="IPR010207">
    <property type="entry name" value="Elect_transpt_cplx_RnfB/RsxB"/>
</dbReference>
<evidence type="ECO:0000256" key="5">
    <source>
        <dbReference type="ARBA" id="ARBA00022967"/>
    </source>
</evidence>